<protein>
    <recommendedName>
        <fullName evidence="4">Bromo domain-containing protein</fullName>
    </recommendedName>
</protein>
<dbReference type="Pfam" id="PF00439">
    <property type="entry name" value="Bromodomain"/>
    <property type="match status" value="1"/>
</dbReference>
<feature type="compositionally biased region" description="Basic and acidic residues" evidence="3">
    <location>
        <begin position="66"/>
        <end position="75"/>
    </location>
</feature>
<accession>A0A2G9SCB6</accession>
<dbReference type="InterPro" id="IPR001487">
    <property type="entry name" value="Bromodomain"/>
</dbReference>
<dbReference type="PROSITE" id="PS50014">
    <property type="entry name" value="BROMODOMAIN_2"/>
    <property type="match status" value="1"/>
</dbReference>
<evidence type="ECO:0000313" key="5">
    <source>
        <dbReference type="EMBL" id="PIO37777.1"/>
    </source>
</evidence>
<evidence type="ECO:0000256" key="2">
    <source>
        <dbReference type="PROSITE-ProRule" id="PRU00035"/>
    </source>
</evidence>
<feature type="compositionally biased region" description="Basic residues" evidence="3">
    <location>
        <begin position="76"/>
        <end position="87"/>
    </location>
</feature>
<evidence type="ECO:0000256" key="1">
    <source>
        <dbReference type="ARBA" id="ARBA00023117"/>
    </source>
</evidence>
<organism evidence="5 6">
    <name type="scientific">Aquarana catesbeiana</name>
    <name type="common">American bullfrog</name>
    <name type="synonym">Rana catesbeiana</name>
    <dbReference type="NCBI Taxonomy" id="8400"/>
    <lineage>
        <taxon>Eukaryota</taxon>
        <taxon>Metazoa</taxon>
        <taxon>Chordata</taxon>
        <taxon>Craniata</taxon>
        <taxon>Vertebrata</taxon>
        <taxon>Euteleostomi</taxon>
        <taxon>Amphibia</taxon>
        <taxon>Batrachia</taxon>
        <taxon>Anura</taxon>
        <taxon>Neobatrachia</taxon>
        <taxon>Ranoidea</taxon>
        <taxon>Ranidae</taxon>
        <taxon>Aquarana</taxon>
    </lineage>
</organism>
<keyword evidence="6" id="KW-1185">Reference proteome</keyword>
<keyword evidence="1 2" id="KW-0103">Bromodomain</keyword>
<feature type="region of interest" description="Disordered" evidence="3">
    <location>
        <begin position="65"/>
        <end position="100"/>
    </location>
</feature>
<dbReference type="Gene3D" id="1.20.920.10">
    <property type="entry name" value="Bromodomain-like"/>
    <property type="match status" value="1"/>
</dbReference>
<dbReference type="Proteomes" id="UP000228934">
    <property type="component" value="Unassembled WGS sequence"/>
</dbReference>
<evidence type="ECO:0000259" key="4">
    <source>
        <dbReference type="PROSITE" id="PS50014"/>
    </source>
</evidence>
<reference evidence="6" key="1">
    <citation type="journal article" date="2017" name="Nat. Commun.">
        <title>The North American bullfrog draft genome provides insight into hormonal regulation of long noncoding RNA.</title>
        <authorList>
            <person name="Hammond S.A."/>
            <person name="Warren R.L."/>
            <person name="Vandervalk B.P."/>
            <person name="Kucuk E."/>
            <person name="Khan H."/>
            <person name="Gibb E.A."/>
            <person name="Pandoh P."/>
            <person name="Kirk H."/>
            <person name="Zhao Y."/>
            <person name="Jones M."/>
            <person name="Mungall A.J."/>
            <person name="Coope R."/>
            <person name="Pleasance S."/>
            <person name="Moore R.A."/>
            <person name="Holt R.A."/>
            <person name="Round J.M."/>
            <person name="Ohora S."/>
            <person name="Walle B.V."/>
            <person name="Veldhoen N."/>
            <person name="Helbing C.C."/>
            <person name="Birol I."/>
        </authorList>
    </citation>
    <scope>NUCLEOTIDE SEQUENCE [LARGE SCALE GENOMIC DNA]</scope>
</reference>
<dbReference type="EMBL" id="KV924411">
    <property type="protein sequence ID" value="PIO37777.1"/>
    <property type="molecule type" value="Genomic_DNA"/>
</dbReference>
<dbReference type="SUPFAM" id="SSF47370">
    <property type="entry name" value="Bromodomain"/>
    <property type="match status" value="1"/>
</dbReference>
<feature type="domain" description="Bromo" evidence="4">
    <location>
        <begin position="1"/>
        <end position="36"/>
    </location>
</feature>
<dbReference type="OrthoDB" id="784962at2759"/>
<evidence type="ECO:0000256" key="3">
    <source>
        <dbReference type="SAM" id="MobiDB-lite"/>
    </source>
</evidence>
<feature type="non-terminal residue" evidence="5">
    <location>
        <position position="1"/>
    </location>
</feature>
<dbReference type="AlphaFoldDB" id="A0A2G9SCB6"/>
<name>A0A2G9SCB6_AQUCT</name>
<proteinExistence type="predicted"/>
<gene>
    <name evidence="5" type="ORF">AB205_0031880</name>
</gene>
<dbReference type="InterPro" id="IPR036427">
    <property type="entry name" value="Bromodomain-like_sf"/>
</dbReference>
<sequence length="124" mass="14371">ERIRNHKYRSIGDLEKDIMLLCHNAQTFNLEGSQYRTRFMFKKSSNFQNTVQSFQTKSVKVKIKLNKKDEKNRDKGKGKKRQSRGKAKPVVSDYDSDEDLDDNVSCNSQISLNCTFCIATLDKV</sequence>
<evidence type="ECO:0000313" key="6">
    <source>
        <dbReference type="Proteomes" id="UP000228934"/>
    </source>
</evidence>